<feature type="transmembrane region" description="Helical" evidence="1">
    <location>
        <begin position="102"/>
        <end position="124"/>
    </location>
</feature>
<dbReference type="OrthoDB" id="2916447at2759"/>
<feature type="transmembrane region" description="Helical" evidence="1">
    <location>
        <begin position="66"/>
        <end position="90"/>
    </location>
</feature>
<proteinExistence type="predicted"/>
<feature type="transmembrane region" description="Helical" evidence="1">
    <location>
        <begin position="36"/>
        <end position="60"/>
    </location>
</feature>
<keyword evidence="1" id="KW-0472">Membrane</keyword>
<keyword evidence="1" id="KW-0812">Transmembrane</keyword>
<protein>
    <recommendedName>
        <fullName evidence="4">MARVEL domain-containing protein</fullName>
    </recommendedName>
</protein>
<evidence type="ECO:0000313" key="3">
    <source>
        <dbReference type="Proteomes" id="UP000567179"/>
    </source>
</evidence>
<comment type="caution">
    <text evidence="2">The sequence shown here is derived from an EMBL/GenBank/DDBJ whole genome shotgun (WGS) entry which is preliminary data.</text>
</comment>
<evidence type="ECO:0000256" key="1">
    <source>
        <dbReference type="SAM" id="Phobius"/>
    </source>
</evidence>
<organism evidence="2 3">
    <name type="scientific">Psilocybe cf. subviscida</name>
    <dbReference type="NCBI Taxonomy" id="2480587"/>
    <lineage>
        <taxon>Eukaryota</taxon>
        <taxon>Fungi</taxon>
        <taxon>Dikarya</taxon>
        <taxon>Basidiomycota</taxon>
        <taxon>Agaricomycotina</taxon>
        <taxon>Agaricomycetes</taxon>
        <taxon>Agaricomycetidae</taxon>
        <taxon>Agaricales</taxon>
        <taxon>Agaricineae</taxon>
        <taxon>Strophariaceae</taxon>
        <taxon>Psilocybe</taxon>
    </lineage>
</organism>
<dbReference type="Proteomes" id="UP000567179">
    <property type="component" value="Unassembled WGS sequence"/>
</dbReference>
<dbReference type="AlphaFoldDB" id="A0A8H5ES89"/>
<accession>A0A8H5ES89</accession>
<evidence type="ECO:0008006" key="4">
    <source>
        <dbReference type="Google" id="ProtNLM"/>
    </source>
</evidence>
<keyword evidence="1" id="KW-1133">Transmembrane helix</keyword>
<reference evidence="2 3" key="1">
    <citation type="journal article" date="2020" name="ISME J.">
        <title>Uncovering the hidden diversity of litter-decomposition mechanisms in mushroom-forming fungi.</title>
        <authorList>
            <person name="Floudas D."/>
            <person name="Bentzer J."/>
            <person name="Ahren D."/>
            <person name="Johansson T."/>
            <person name="Persson P."/>
            <person name="Tunlid A."/>
        </authorList>
    </citation>
    <scope>NUCLEOTIDE SEQUENCE [LARGE SCALE GENOMIC DNA]</scope>
    <source>
        <strain evidence="2 3">CBS 101986</strain>
    </source>
</reference>
<keyword evidence="3" id="KW-1185">Reference proteome</keyword>
<evidence type="ECO:0000313" key="2">
    <source>
        <dbReference type="EMBL" id="KAF5310198.1"/>
    </source>
</evidence>
<dbReference type="EMBL" id="JAACJJ010000058">
    <property type="protein sequence ID" value="KAF5310198.1"/>
    <property type="molecule type" value="Genomic_DNA"/>
</dbReference>
<sequence length="217" mass="23580">MDTPVTTSGLDSTPGGPGVHQRSRLQEIGALLCKQWLYIGIAIVLATINLLLGIVSLSYMSPKKDALLFGIVCFGILIALGHFASLCYLIQRAKHESSDPNMIDAACALGIMVLFAISGAALTVDLPRSCYAKSNAGFKILSRGTCYRITGMASSSWLAVFIMLIATIIIFLAARRAIELAKLPPPVFPSGAEAPVMRWLDRNDPFLTYNERRQQYV</sequence>
<name>A0A8H5ES89_9AGAR</name>
<feature type="transmembrane region" description="Helical" evidence="1">
    <location>
        <begin position="157"/>
        <end position="174"/>
    </location>
</feature>
<gene>
    <name evidence="2" type="ORF">D9619_010272</name>
</gene>